<evidence type="ECO:0000259" key="4">
    <source>
        <dbReference type="SMART" id="SM00967"/>
    </source>
</evidence>
<dbReference type="NCBIfam" id="TIGR00186">
    <property type="entry name" value="rRNA_methyl_3"/>
    <property type="match status" value="1"/>
</dbReference>
<dbReference type="SUPFAM" id="SSF75217">
    <property type="entry name" value="alpha/beta knot"/>
    <property type="match status" value="1"/>
</dbReference>
<dbReference type="PANTHER" id="PTHR46429">
    <property type="entry name" value="23S RRNA (GUANOSINE-2'-O-)-METHYLTRANSFERASE RLMB"/>
    <property type="match status" value="1"/>
</dbReference>
<evidence type="ECO:0000256" key="1">
    <source>
        <dbReference type="ARBA" id="ARBA00007228"/>
    </source>
</evidence>
<dbReference type="Proteomes" id="UP000824090">
    <property type="component" value="Unassembled WGS sequence"/>
</dbReference>
<keyword evidence="2" id="KW-0489">Methyltransferase</keyword>
<dbReference type="InterPro" id="IPR004441">
    <property type="entry name" value="rRNA_MeTrfase_TrmH"/>
</dbReference>
<dbReference type="CDD" id="cd18103">
    <property type="entry name" value="SpoU-like_RlmB"/>
    <property type="match status" value="1"/>
</dbReference>
<dbReference type="GO" id="GO:0005829">
    <property type="term" value="C:cytosol"/>
    <property type="evidence" value="ECO:0007669"/>
    <property type="project" value="TreeGrafter"/>
</dbReference>
<reference evidence="5" key="2">
    <citation type="journal article" date="2021" name="PeerJ">
        <title>Extensive microbial diversity within the chicken gut microbiome revealed by metagenomics and culture.</title>
        <authorList>
            <person name="Gilroy R."/>
            <person name="Ravi A."/>
            <person name="Getino M."/>
            <person name="Pursley I."/>
            <person name="Horton D.L."/>
            <person name="Alikhan N.F."/>
            <person name="Baker D."/>
            <person name="Gharbi K."/>
            <person name="Hall N."/>
            <person name="Watson M."/>
            <person name="Adriaenssens E.M."/>
            <person name="Foster-Nyarko E."/>
            <person name="Jarju S."/>
            <person name="Secka A."/>
            <person name="Antonio M."/>
            <person name="Oren A."/>
            <person name="Chaudhuri R.R."/>
            <person name="La Ragione R."/>
            <person name="Hildebrand F."/>
            <person name="Pallen M.J."/>
        </authorList>
    </citation>
    <scope>NUCLEOTIDE SEQUENCE</scope>
    <source>
        <strain evidence="5">ChiHcec3-6078</strain>
    </source>
</reference>
<accession>A0A9D1I078</accession>
<evidence type="ECO:0000313" key="5">
    <source>
        <dbReference type="EMBL" id="HIU25559.1"/>
    </source>
</evidence>
<dbReference type="AlphaFoldDB" id="A0A9D1I078"/>
<dbReference type="InterPro" id="IPR029064">
    <property type="entry name" value="Ribosomal_eL30-like_sf"/>
</dbReference>
<reference evidence="5" key="1">
    <citation type="submission" date="2020-10" db="EMBL/GenBank/DDBJ databases">
        <authorList>
            <person name="Gilroy R."/>
        </authorList>
    </citation>
    <scope>NUCLEOTIDE SEQUENCE</scope>
    <source>
        <strain evidence="5">ChiHcec3-6078</strain>
    </source>
</reference>
<dbReference type="Gene3D" id="3.30.1330.30">
    <property type="match status" value="1"/>
</dbReference>
<dbReference type="GO" id="GO:0008173">
    <property type="term" value="F:RNA methyltransferase activity"/>
    <property type="evidence" value="ECO:0007669"/>
    <property type="project" value="InterPro"/>
</dbReference>
<dbReference type="EMBL" id="DVMP01000071">
    <property type="protein sequence ID" value="HIU25559.1"/>
    <property type="molecule type" value="Genomic_DNA"/>
</dbReference>
<dbReference type="InterPro" id="IPR029028">
    <property type="entry name" value="Alpha/beta_knot_MTases"/>
</dbReference>
<dbReference type="InterPro" id="IPR029026">
    <property type="entry name" value="tRNA_m1G_MTases_N"/>
</dbReference>
<dbReference type="InterPro" id="IPR001537">
    <property type="entry name" value="SpoU_MeTrfase"/>
</dbReference>
<evidence type="ECO:0000313" key="6">
    <source>
        <dbReference type="Proteomes" id="UP000824090"/>
    </source>
</evidence>
<dbReference type="GO" id="GO:0032259">
    <property type="term" value="P:methylation"/>
    <property type="evidence" value="ECO:0007669"/>
    <property type="project" value="UniProtKB-KW"/>
</dbReference>
<evidence type="ECO:0000256" key="3">
    <source>
        <dbReference type="ARBA" id="ARBA00022679"/>
    </source>
</evidence>
<dbReference type="InterPro" id="IPR013123">
    <property type="entry name" value="SpoU_subst-bd"/>
</dbReference>
<protein>
    <submittedName>
        <fullName evidence="5">23S rRNA (Guanosine(2251)-2'-O)-methyltransferase RlmB</fullName>
    </submittedName>
</protein>
<name>A0A9D1I078_9FIRM</name>
<sequence length="244" mass="26507">MSETITGRNAVMEAIRGGRSVERLILARGAEGSARKIEEAAKKKGIPVRYEERSRMDRENGGKNHQGVMAVVSDYSYCTIEDILRRAEEKEEAPFIILLDGIEDPHNLGAIMRTAECAGVHGIVIPKRRAAQVTDTVAKTSAGAVEYLLCARTSNIGNEIDRLKKKGVWTAACDMGGEVCYNHDFTVPTALVIGGEGTGVGRLVREKCDFIASIPMKGSINSLNASNAAAVLMYEVLRQRTLKL</sequence>
<dbReference type="GO" id="GO:0006396">
    <property type="term" value="P:RNA processing"/>
    <property type="evidence" value="ECO:0007669"/>
    <property type="project" value="InterPro"/>
</dbReference>
<dbReference type="FunFam" id="3.40.1280.10:FF:000008">
    <property type="entry name" value="Group 3 RNA methyltransferase TrmH"/>
    <property type="match status" value="1"/>
</dbReference>
<keyword evidence="3" id="KW-0808">Transferase</keyword>
<comment type="similarity">
    <text evidence="1">Belongs to the class IV-like SAM-binding methyltransferase superfamily. RNA methyltransferase TrmH family.</text>
</comment>
<dbReference type="SMART" id="SM00967">
    <property type="entry name" value="SpoU_sub_bind"/>
    <property type="match status" value="1"/>
</dbReference>
<dbReference type="Pfam" id="PF08032">
    <property type="entry name" value="SpoU_sub_bind"/>
    <property type="match status" value="1"/>
</dbReference>
<evidence type="ECO:0000256" key="2">
    <source>
        <dbReference type="ARBA" id="ARBA00022603"/>
    </source>
</evidence>
<dbReference type="SUPFAM" id="SSF55315">
    <property type="entry name" value="L30e-like"/>
    <property type="match status" value="1"/>
</dbReference>
<feature type="domain" description="RNA 2-O ribose methyltransferase substrate binding" evidence="4">
    <location>
        <begin position="4"/>
        <end position="78"/>
    </location>
</feature>
<dbReference type="Pfam" id="PF00588">
    <property type="entry name" value="SpoU_methylase"/>
    <property type="match status" value="1"/>
</dbReference>
<proteinExistence type="inferred from homology"/>
<dbReference type="GO" id="GO:0003723">
    <property type="term" value="F:RNA binding"/>
    <property type="evidence" value="ECO:0007669"/>
    <property type="project" value="InterPro"/>
</dbReference>
<organism evidence="5 6">
    <name type="scientific">Candidatus Allocopromorpha excrementigallinarum</name>
    <dbReference type="NCBI Taxonomy" id="2840742"/>
    <lineage>
        <taxon>Bacteria</taxon>
        <taxon>Bacillati</taxon>
        <taxon>Bacillota</taxon>
        <taxon>Clostridia</taxon>
        <taxon>Eubacteriales</taxon>
        <taxon>Eubacteriaceae</taxon>
        <taxon>Eubacteriaceae incertae sedis</taxon>
        <taxon>Candidatus Allocopromorpha</taxon>
    </lineage>
</organism>
<dbReference type="Gene3D" id="3.40.1280.10">
    <property type="match status" value="1"/>
</dbReference>
<gene>
    <name evidence="5" type="primary">rlmB</name>
    <name evidence="5" type="ORF">IAC50_03610</name>
</gene>
<comment type="caution">
    <text evidence="5">The sequence shown here is derived from an EMBL/GenBank/DDBJ whole genome shotgun (WGS) entry which is preliminary data.</text>
</comment>
<dbReference type="PANTHER" id="PTHR46429:SF1">
    <property type="entry name" value="23S RRNA (GUANOSINE-2'-O-)-METHYLTRANSFERASE RLMB"/>
    <property type="match status" value="1"/>
</dbReference>